<evidence type="ECO:0000256" key="2">
    <source>
        <dbReference type="SAM" id="Phobius"/>
    </source>
</evidence>
<dbReference type="AlphaFoldDB" id="A0A183FKG2"/>
<feature type="region of interest" description="Disordered" evidence="1">
    <location>
        <begin position="1142"/>
        <end position="1164"/>
    </location>
</feature>
<reference evidence="5" key="2">
    <citation type="submission" date="2019-09" db="UniProtKB">
        <authorList>
            <consortium name="WormBaseParasite"/>
        </authorList>
    </citation>
    <scope>IDENTIFICATION</scope>
</reference>
<evidence type="ECO:0000313" key="4">
    <source>
        <dbReference type="Proteomes" id="UP000050761"/>
    </source>
</evidence>
<feature type="compositionally biased region" description="Polar residues" evidence="1">
    <location>
        <begin position="476"/>
        <end position="485"/>
    </location>
</feature>
<dbReference type="CDD" id="cd02440">
    <property type="entry name" value="AdoMet_MTases"/>
    <property type="match status" value="1"/>
</dbReference>
<feature type="compositionally biased region" description="Basic residues" evidence="1">
    <location>
        <begin position="959"/>
        <end position="991"/>
    </location>
</feature>
<dbReference type="WBParaSite" id="HPBE_0000763001-mRNA-1">
    <property type="protein sequence ID" value="HPBE_0000763001-mRNA-1"/>
    <property type="gene ID" value="HPBE_0000763001"/>
</dbReference>
<protein>
    <submittedName>
        <fullName evidence="5">Methyltransferase-like protein 13</fullName>
    </submittedName>
</protein>
<accession>A0A3P8BJF0</accession>
<feature type="compositionally biased region" description="Basic and acidic residues" evidence="1">
    <location>
        <begin position="1043"/>
        <end position="1053"/>
    </location>
</feature>
<sequence>MIQFRRWLFVYKDCLLYAVLATVIVYFKHGDKYSKQSATLTTDGPVMSIAEFGEAYTKKYGTYRVLSDTICLYDGKCVFVADSLAPFAKEFVLIRKILTADQTRVSSTLLKLPEALTEANLDSSTWDVDTSVLPSGSYMKKMLAPLQILSIGLGSGYMNSFLHQHFPNFNVTVVEVDPKMYEIAEKWFKLHTNDRHRVVLEDGLSFIEKAARNENLYSNTIPPVVTFATTLEERSLCAHLVPSRKPSNTQHRVTAAKYERRARVGSLRLLTIVSGPLVNIRVLILPQYRGGAQSRGGGSTLACTPGRGNRRCEARSTASWAHGPGRTSPDPSGLLLEIPLNAVVFPYSVVGQRQLKGSKMFTPPPEQLFPPPPPPVFIPLASASNPAGFVAPLPLRCLPPNAVPPPPPPPPPPPLPPPPPTHTVFPPGNWTTNPTAAYTRVTVEDLFASTTLPRSSARSQLNPNANPFQPAYQRPSGFQPTNRSAVQPPPTTQTLAKCTANLKPTSSQQGSASSNEVHQNPLLSSRALPHQSYVSRGTMYFGQNSTAPSAPEDGDETSAAETESNPFPAESKSSRTNRKTEPLKPVPKRDIAKLMWEAADLYDNALKAIKNKRAELQRMKEQKMSKNCNKTPATTDSSDDIDTVAIVRDIFKCSRRRAARDRKQGVSSAKKPFVYLYERPGSGALDASRPGTVEEPARCRGSGVTQSAGSSKDKGDDSAKSGGFGSSSTVMRRRSRSISHTFMGKEVTVDDIAHAIMTMETNVLKRNSVSFPMSKDAVVSVIEDVLSHIVDQLKLDPVDFVSVRLRSSSSSTRLILNAQDWKSGADGEVQNIRLEGAVKLHTLKNREDTVLRVKENGILTYEGKQVTVDVIVNAIAKMIRAIYGKKPPFRISRSGLTEFVINKQEKIFRTLRLSTPLAKRIKPRAPAIRDAQEGTTPMEIDSQAKETTEEAVSLNTARSHTKVRRKIKPIFVRRKLSPSGKKKKVRKKKPRSSVDEKTSKLFQRLRTVKEQKSRRSDEDLRTAKSRTIKTAVEWNVKRHKGEHKSSTTDRKEMELEEQGEDAKSSDNFLAIPDFVEDDEDEWLLMTGFFHGDDSDSSGRLPVARGKHSRSHLHRRSVLRSRAERQLYSSSKNARYRARVHKIFPTSTANTSPRSEKKASLRLTSIPSEPKLLDEELSSLAGTAQTTDEVPPLRVDYSSFHGRMTAAPSNLVIRTVEKKSKRRTKKGWRKSWI</sequence>
<keyword evidence="2" id="KW-1133">Transmembrane helix</keyword>
<accession>A0A183FKG2</accession>
<dbReference type="EMBL" id="UZAH01025940">
    <property type="protein sequence ID" value="VDO73055.1"/>
    <property type="molecule type" value="Genomic_DNA"/>
</dbReference>
<feature type="compositionally biased region" description="Polar residues" evidence="1">
    <location>
        <begin position="625"/>
        <end position="636"/>
    </location>
</feature>
<evidence type="ECO:0000313" key="5">
    <source>
        <dbReference type="WBParaSite" id="HPBE_0000763001-mRNA-1"/>
    </source>
</evidence>
<name>A0A183FKG2_HELPZ</name>
<dbReference type="OrthoDB" id="5846812at2759"/>
<dbReference type="SUPFAM" id="SSF53335">
    <property type="entry name" value="S-adenosyl-L-methionine-dependent methyltransferases"/>
    <property type="match status" value="1"/>
</dbReference>
<dbReference type="Proteomes" id="UP000050761">
    <property type="component" value="Unassembled WGS sequence"/>
</dbReference>
<dbReference type="Gene3D" id="3.40.50.150">
    <property type="entry name" value="Vaccinia Virus protein VP39"/>
    <property type="match status" value="1"/>
</dbReference>
<feature type="transmembrane region" description="Helical" evidence="2">
    <location>
        <begin position="7"/>
        <end position="27"/>
    </location>
</feature>
<keyword evidence="2" id="KW-0472">Membrane</keyword>
<reference evidence="3 4" key="1">
    <citation type="submission" date="2018-11" db="EMBL/GenBank/DDBJ databases">
        <authorList>
            <consortium name="Pathogen Informatics"/>
        </authorList>
    </citation>
    <scope>NUCLEOTIDE SEQUENCE [LARGE SCALE GENOMIC DNA]</scope>
</reference>
<evidence type="ECO:0000256" key="1">
    <source>
        <dbReference type="SAM" id="MobiDB-lite"/>
    </source>
</evidence>
<feature type="compositionally biased region" description="Basic and acidic residues" evidence="1">
    <location>
        <begin position="578"/>
        <end position="587"/>
    </location>
</feature>
<feature type="region of interest" description="Disordered" evidence="1">
    <location>
        <begin position="1094"/>
        <end position="1123"/>
    </location>
</feature>
<feature type="compositionally biased region" description="Polar residues" evidence="1">
    <location>
        <begin position="492"/>
        <end position="523"/>
    </location>
</feature>
<keyword evidence="2" id="KW-0812">Transmembrane</keyword>
<organism evidence="4 5">
    <name type="scientific">Heligmosomoides polygyrus</name>
    <name type="common">Parasitic roundworm</name>
    <dbReference type="NCBI Taxonomy" id="6339"/>
    <lineage>
        <taxon>Eukaryota</taxon>
        <taxon>Metazoa</taxon>
        <taxon>Ecdysozoa</taxon>
        <taxon>Nematoda</taxon>
        <taxon>Chromadorea</taxon>
        <taxon>Rhabditida</taxon>
        <taxon>Rhabditina</taxon>
        <taxon>Rhabditomorpha</taxon>
        <taxon>Strongyloidea</taxon>
        <taxon>Heligmosomidae</taxon>
        <taxon>Heligmosomoides</taxon>
    </lineage>
</organism>
<evidence type="ECO:0000313" key="3">
    <source>
        <dbReference type="EMBL" id="VDO73055.1"/>
    </source>
</evidence>
<feature type="compositionally biased region" description="Basic residues" evidence="1">
    <location>
        <begin position="1104"/>
        <end position="1118"/>
    </location>
</feature>
<feature type="compositionally biased region" description="Pro residues" evidence="1">
    <location>
        <begin position="404"/>
        <end position="421"/>
    </location>
</feature>
<dbReference type="InterPro" id="IPR029063">
    <property type="entry name" value="SAM-dependent_MTases_sf"/>
</dbReference>
<gene>
    <name evidence="3" type="ORF">HPBE_LOCUS7631</name>
</gene>
<feature type="region of interest" description="Disordered" evidence="1">
    <location>
        <begin position="618"/>
        <end position="637"/>
    </location>
</feature>
<feature type="region of interest" description="Disordered" evidence="1">
    <location>
        <begin position="685"/>
        <end position="737"/>
    </location>
</feature>
<feature type="region of interest" description="Disordered" evidence="1">
    <location>
        <begin position="540"/>
        <end position="587"/>
    </location>
</feature>
<feature type="region of interest" description="Disordered" evidence="1">
    <location>
        <begin position="404"/>
        <end position="433"/>
    </location>
</feature>
<proteinExistence type="predicted"/>
<keyword evidence="4" id="KW-1185">Reference proteome</keyword>
<feature type="compositionally biased region" description="Polar residues" evidence="1">
    <location>
        <begin position="452"/>
        <end position="467"/>
    </location>
</feature>
<feature type="region of interest" description="Disordered" evidence="1">
    <location>
        <begin position="452"/>
        <end position="526"/>
    </location>
</feature>
<feature type="region of interest" description="Disordered" evidence="1">
    <location>
        <begin position="928"/>
        <end position="1000"/>
    </location>
</feature>
<feature type="region of interest" description="Disordered" evidence="1">
    <location>
        <begin position="1038"/>
        <end position="1063"/>
    </location>
</feature>